<dbReference type="AlphaFoldDB" id="B6FW17"/>
<evidence type="ECO:0000313" key="3">
    <source>
        <dbReference type="Proteomes" id="UP000003178"/>
    </source>
</evidence>
<reference evidence="2 3" key="1">
    <citation type="submission" date="2008-09" db="EMBL/GenBank/DDBJ databases">
        <authorList>
            <person name="Fulton L."/>
            <person name="Clifton S."/>
            <person name="Fulton B."/>
            <person name="Xu J."/>
            <person name="Minx P."/>
            <person name="Pepin K.H."/>
            <person name="Johnson M."/>
            <person name="Thiruvilangam P."/>
            <person name="Bhonagiri V."/>
            <person name="Nash W.E."/>
            <person name="Mardis E.R."/>
            <person name="Wilson R.K."/>
        </authorList>
    </citation>
    <scope>NUCLEOTIDE SEQUENCE [LARGE SCALE GENOMIC DNA]</scope>
    <source>
        <strain evidence="2 3">DSM 13275</strain>
    </source>
</reference>
<dbReference type="PANTHER" id="PTHR30543">
    <property type="entry name" value="CHROMATE REDUCTASE"/>
    <property type="match status" value="1"/>
</dbReference>
<dbReference type="GO" id="GO:0016491">
    <property type="term" value="F:oxidoreductase activity"/>
    <property type="evidence" value="ECO:0007669"/>
    <property type="project" value="UniProtKB-KW"/>
</dbReference>
<dbReference type="STRING" id="500633.CLOHIR_00066"/>
<dbReference type="InterPro" id="IPR029039">
    <property type="entry name" value="Flavoprotein-like_sf"/>
</dbReference>
<reference evidence="2 3" key="2">
    <citation type="submission" date="2008-10" db="EMBL/GenBank/DDBJ databases">
        <title>Draft genome sequence of Clostridium hiranonis (DSM 13275).</title>
        <authorList>
            <person name="Sudarsanam P."/>
            <person name="Ley R."/>
            <person name="Guruge J."/>
            <person name="Turnbaugh P.J."/>
            <person name="Mahowald M."/>
            <person name="Liep D."/>
            <person name="Gordon J."/>
        </authorList>
    </citation>
    <scope>NUCLEOTIDE SEQUENCE [LARGE SCALE GENOMIC DNA]</scope>
    <source>
        <strain evidence="2 3">DSM 13275</strain>
    </source>
</reference>
<accession>B6FW17</accession>
<evidence type="ECO:0000313" key="2">
    <source>
        <dbReference type="EMBL" id="EEA86295.1"/>
    </source>
</evidence>
<dbReference type="GO" id="GO:0010181">
    <property type="term" value="F:FMN binding"/>
    <property type="evidence" value="ECO:0007669"/>
    <property type="project" value="TreeGrafter"/>
</dbReference>
<dbReference type="Proteomes" id="UP000003178">
    <property type="component" value="Unassembled WGS sequence"/>
</dbReference>
<protein>
    <submittedName>
        <fullName evidence="2">Flavin reductase</fullName>
        <ecNumber evidence="2">1.7.-.-</ecNumber>
    </submittedName>
</protein>
<name>B6FW17_PEPHT</name>
<dbReference type="Gene3D" id="3.40.50.360">
    <property type="match status" value="1"/>
</dbReference>
<evidence type="ECO:0000259" key="1">
    <source>
        <dbReference type="Pfam" id="PF03358"/>
    </source>
</evidence>
<comment type="caution">
    <text evidence="2">The sequence shown here is derived from an EMBL/GenBank/DDBJ whole genome shotgun (WGS) entry which is preliminary data.</text>
</comment>
<sequence length="192" mass="21467">MQGNGGFIMKKILFVVGSMRKESFNRQRANIIAEELKGKAEVSFLSYEDILFMNQDIEFPTPEEILRVRSEVEGADGLWIFTPEYNSSYPGVLKNLLDWLSRPHKPNDYANGSSVTGKKVAISGVAGKSAAAGSRGKLKDLLEIMGMKVMETQVGVTINPEAWANNELTLSDDKKEELKKQAEEFLKFLDEE</sequence>
<dbReference type="HOGENOM" id="CLU_055322_4_2_9"/>
<keyword evidence="3" id="KW-1185">Reference proteome</keyword>
<proteinExistence type="predicted"/>
<dbReference type="eggNOG" id="COG0431">
    <property type="taxonomic scope" value="Bacteria"/>
</dbReference>
<dbReference type="PANTHER" id="PTHR30543:SF21">
    <property type="entry name" value="NAD(P)H-DEPENDENT FMN REDUCTASE LOT6"/>
    <property type="match status" value="1"/>
</dbReference>
<feature type="domain" description="NADPH-dependent FMN reductase-like" evidence="1">
    <location>
        <begin position="11"/>
        <end position="156"/>
    </location>
</feature>
<dbReference type="EMBL" id="ABWP01000003">
    <property type="protein sequence ID" value="EEA86295.1"/>
    <property type="molecule type" value="Genomic_DNA"/>
</dbReference>
<dbReference type="InterPro" id="IPR005025">
    <property type="entry name" value="FMN_Rdtase-like_dom"/>
</dbReference>
<keyword evidence="2" id="KW-0560">Oxidoreductase</keyword>
<dbReference type="SUPFAM" id="SSF52218">
    <property type="entry name" value="Flavoproteins"/>
    <property type="match status" value="1"/>
</dbReference>
<gene>
    <name evidence="2" type="ORF">CLOHIR_00066</name>
</gene>
<dbReference type="InterPro" id="IPR050712">
    <property type="entry name" value="NAD(P)H-dep_reductase"/>
</dbReference>
<dbReference type="Pfam" id="PF03358">
    <property type="entry name" value="FMN_red"/>
    <property type="match status" value="1"/>
</dbReference>
<dbReference type="GO" id="GO:0005829">
    <property type="term" value="C:cytosol"/>
    <property type="evidence" value="ECO:0007669"/>
    <property type="project" value="TreeGrafter"/>
</dbReference>
<organism evidence="2 3">
    <name type="scientific">Peptacetobacter hiranonis (strain DSM 13275 / JCM 10541 / KCTC 15199 / TO-931)</name>
    <name type="common">Clostridium hiranonis</name>
    <dbReference type="NCBI Taxonomy" id="500633"/>
    <lineage>
        <taxon>Bacteria</taxon>
        <taxon>Bacillati</taxon>
        <taxon>Bacillota</taxon>
        <taxon>Clostridia</taxon>
        <taxon>Peptostreptococcales</taxon>
        <taxon>Peptostreptococcaceae</taxon>
        <taxon>Peptacetobacter</taxon>
    </lineage>
</organism>
<dbReference type="EC" id="1.7.-.-" evidence="2"/>